<proteinExistence type="predicted"/>
<dbReference type="EMBL" id="BAAALG010000002">
    <property type="protein sequence ID" value="GAA1092188.1"/>
    <property type="molecule type" value="Genomic_DNA"/>
</dbReference>
<reference evidence="2 3" key="1">
    <citation type="journal article" date="2019" name="Int. J. Syst. Evol. Microbiol.">
        <title>The Global Catalogue of Microorganisms (GCM) 10K type strain sequencing project: providing services to taxonomists for standard genome sequencing and annotation.</title>
        <authorList>
            <consortium name="The Broad Institute Genomics Platform"/>
            <consortium name="The Broad Institute Genome Sequencing Center for Infectious Disease"/>
            <person name="Wu L."/>
            <person name="Ma J."/>
        </authorList>
    </citation>
    <scope>NUCLEOTIDE SEQUENCE [LARGE SCALE GENOMIC DNA]</scope>
    <source>
        <strain evidence="2 3">JCM 13008</strain>
    </source>
</reference>
<keyword evidence="3" id="KW-1185">Reference proteome</keyword>
<name>A0ABN1TMH0_9ACTN</name>
<accession>A0ABN1TMH0</accession>
<evidence type="ECO:0000313" key="3">
    <source>
        <dbReference type="Proteomes" id="UP001501581"/>
    </source>
</evidence>
<dbReference type="RefSeq" id="WP_343990809.1">
    <property type="nucleotide sequence ID" value="NZ_BAAALG010000002.1"/>
</dbReference>
<dbReference type="Proteomes" id="UP001501581">
    <property type="component" value="Unassembled WGS sequence"/>
</dbReference>
<gene>
    <name evidence="2" type="ORF">GCM10009668_03940</name>
</gene>
<keyword evidence="1" id="KW-0812">Transmembrane</keyword>
<feature type="transmembrane region" description="Helical" evidence="1">
    <location>
        <begin position="51"/>
        <end position="72"/>
    </location>
</feature>
<feature type="transmembrane region" description="Helical" evidence="1">
    <location>
        <begin position="21"/>
        <end position="45"/>
    </location>
</feature>
<organism evidence="2 3">
    <name type="scientific">Nocardioides dubius</name>
    <dbReference type="NCBI Taxonomy" id="317019"/>
    <lineage>
        <taxon>Bacteria</taxon>
        <taxon>Bacillati</taxon>
        <taxon>Actinomycetota</taxon>
        <taxon>Actinomycetes</taxon>
        <taxon>Propionibacteriales</taxon>
        <taxon>Nocardioidaceae</taxon>
        <taxon>Nocardioides</taxon>
    </lineage>
</organism>
<protein>
    <submittedName>
        <fullName evidence="2">Uncharacterized protein</fullName>
    </submittedName>
</protein>
<keyword evidence="1" id="KW-1133">Transmembrane helix</keyword>
<evidence type="ECO:0000313" key="2">
    <source>
        <dbReference type="EMBL" id="GAA1092188.1"/>
    </source>
</evidence>
<sequence length="80" mass="8541">MPQQNSTPENSRPPISWSTHGQIIGSIIAATVGGTMFGLAFALWPQSSVERGIGIVILAAVIGLLGWVIGYLRKPVIRSR</sequence>
<evidence type="ECO:0000256" key="1">
    <source>
        <dbReference type="SAM" id="Phobius"/>
    </source>
</evidence>
<keyword evidence="1" id="KW-0472">Membrane</keyword>
<comment type="caution">
    <text evidence="2">The sequence shown here is derived from an EMBL/GenBank/DDBJ whole genome shotgun (WGS) entry which is preliminary data.</text>
</comment>